<keyword evidence="2" id="KW-0808">Transferase</keyword>
<dbReference type="OrthoDB" id="1094040at2"/>
<evidence type="ECO:0000259" key="1">
    <source>
        <dbReference type="PROSITE" id="PS51278"/>
    </source>
</evidence>
<keyword evidence="2" id="KW-0315">Glutamine amidotransferase</keyword>
<protein>
    <submittedName>
        <fullName evidence="2">Glutamine amidotransferase</fullName>
    </submittedName>
</protein>
<dbReference type="InterPro" id="IPR029055">
    <property type="entry name" value="Ntn_hydrolases_N"/>
</dbReference>
<organism evidence="2 3">
    <name type="scientific">Nocardia mexicana</name>
    <dbReference type="NCBI Taxonomy" id="279262"/>
    <lineage>
        <taxon>Bacteria</taxon>
        <taxon>Bacillati</taxon>
        <taxon>Actinomycetota</taxon>
        <taxon>Actinomycetes</taxon>
        <taxon>Mycobacteriales</taxon>
        <taxon>Nocardiaceae</taxon>
        <taxon>Nocardia</taxon>
    </lineage>
</organism>
<name>A0A370GS28_9NOCA</name>
<evidence type="ECO:0000313" key="3">
    <source>
        <dbReference type="Proteomes" id="UP000255355"/>
    </source>
</evidence>
<dbReference type="SUPFAM" id="SSF56235">
    <property type="entry name" value="N-terminal nucleophile aminohydrolases (Ntn hydrolases)"/>
    <property type="match status" value="1"/>
</dbReference>
<feature type="domain" description="Glutamine amidotransferase type-2" evidence="1">
    <location>
        <begin position="2"/>
        <end position="255"/>
    </location>
</feature>
<accession>A0A370GS28</accession>
<dbReference type="EMBL" id="QQAZ01000013">
    <property type="protein sequence ID" value="RDI45304.1"/>
    <property type="molecule type" value="Genomic_DNA"/>
</dbReference>
<dbReference type="Proteomes" id="UP000255355">
    <property type="component" value="Unassembled WGS sequence"/>
</dbReference>
<dbReference type="AlphaFoldDB" id="A0A370GS28"/>
<gene>
    <name evidence="2" type="ORF">DFR68_11374</name>
</gene>
<comment type="caution">
    <text evidence="2">The sequence shown here is derived from an EMBL/GenBank/DDBJ whole genome shotgun (WGS) entry which is preliminary data.</text>
</comment>
<dbReference type="CDD" id="cd00352">
    <property type="entry name" value="Gn_AT_II"/>
    <property type="match status" value="1"/>
</dbReference>
<sequence>MCILTFYRPGVTPDLVALHAGAIVNPDGHGYAVVADDRILVGHGLDPDRVIDEFATVRAEFPDTPALFHSRLATHGTVSVDNCHPFIVGGDERTVLAHNGILPTLVQPPKGDLRSDTRIAAEDFLPTQPFGSLDAWTGRSGLEQWLRTDKMVLLTIDPAYRHTAYVFNEHLGHHSDDGAWYSNTSYQWPLALLDGNAEDAYCGMCGEFDPERPGTHCVFCGYCQDCIRPFPHCECPGYDGLNRYADLDYYLDQVA</sequence>
<dbReference type="STRING" id="1210089.GCA_001613165_03098"/>
<dbReference type="Gene3D" id="3.60.20.10">
    <property type="entry name" value="Glutamine Phosphoribosylpyrophosphate, subunit 1, domain 1"/>
    <property type="match status" value="1"/>
</dbReference>
<evidence type="ECO:0000313" key="2">
    <source>
        <dbReference type="EMBL" id="RDI45304.1"/>
    </source>
</evidence>
<reference evidence="2 3" key="1">
    <citation type="submission" date="2018-07" db="EMBL/GenBank/DDBJ databases">
        <title>Genomic Encyclopedia of Type Strains, Phase IV (KMG-IV): sequencing the most valuable type-strain genomes for metagenomic binning, comparative biology and taxonomic classification.</title>
        <authorList>
            <person name="Goeker M."/>
        </authorList>
    </citation>
    <scope>NUCLEOTIDE SEQUENCE [LARGE SCALE GENOMIC DNA]</scope>
    <source>
        <strain evidence="2 3">DSM 44952</strain>
    </source>
</reference>
<keyword evidence="3" id="KW-1185">Reference proteome</keyword>
<dbReference type="PROSITE" id="PS51278">
    <property type="entry name" value="GATASE_TYPE_2"/>
    <property type="match status" value="1"/>
</dbReference>
<dbReference type="InterPro" id="IPR017932">
    <property type="entry name" value="GATase_2_dom"/>
</dbReference>
<proteinExistence type="predicted"/>
<dbReference type="GO" id="GO:0016740">
    <property type="term" value="F:transferase activity"/>
    <property type="evidence" value="ECO:0007669"/>
    <property type="project" value="UniProtKB-KW"/>
</dbReference>
<dbReference type="RefSeq" id="WP_068019938.1">
    <property type="nucleotide sequence ID" value="NZ_QQAZ01000013.1"/>
</dbReference>